<keyword evidence="17" id="KW-1185">Reference proteome</keyword>
<dbReference type="GO" id="GO:0005858">
    <property type="term" value="C:axonemal dynein complex"/>
    <property type="evidence" value="ECO:0007669"/>
    <property type="project" value="InterPro"/>
</dbReference>
<evidence type="ECO:0000256" key="7">
    <source>
        <dbReference type="ARBA" id="ARBA00023273"/>
    </source>
</evidence>
<dbReference type="CTD" id="105833"/>
<evidence type="ECO:0000313" key="17">
    <source>
        <dbReference type="Proteomes" id="UP000002279"/>
    </source>
</evidence>
<keyword evidence="7" id="KW-0966">Cell projection</keyword>
<dbReference type="InParanoid" id="A0A6I8NKA1"/>
<keyword evidence="6" id="KW-0206">Cytoskeleton</keyword>
<comment type="function">
    <text evidence="12">Component of the nexin-dynein regulatory complex (N-DRC), a key regulator of ciliary/flagellar motility which maintains the alignment and integrity of the distal axoneme and regulates microtubule sliding in motile axonemes. Plays a critical role in the assembly of N-DRC and also stabilizes the assembly of multiple inner dynein arms and radial spokes. Coassembles with DRC1 to form a central scaffold needed for assembly of the N-DRC and its attachment to the outer doublet microtubules.</text>
</comment>
<dbReference type="Ensembl" id="ENSOANT00000075588.1">
    <property type="protein sequence ID" value="ENSOANP00000041629.1"/>
    <property type="gene ID" value="ENSOANG00000047800.1"/>
</dbReference>
<evidence type="ECO:0000256" key="9">
    <source>
        <dbReference type="ARBA" id="ARBA00038424"/>
    </source>
</evidence>
<feature type="coiled-coil region" evidence="14">
    <location>
        <begin position="258"/>
        <end position="317"/>
    </location>
</feature>
<keyword evidence="4 14" id="KW-0175">Coiled coil</keyword>
<dbReference type="GeneTree" id="ENSGT00940000153804"/>
<dbReference type="Pfam" id="PF14772">
    <property type="entry name" value="NYD-SP28"/>
    <property type="match status" value="1"/>
</dbReference>
<dbReference type="AlphaFoldDB" id="A0A6I8NKA1"/>
<dbReference type="FunCoup" id="A0A6I8NKA1">
    <property type="interactions" value="66"/>
</dbReference>
<evidence type="ECO:0000256" key="1">
    <source>
        <dbReference type="ARBA" id="ARBA00004611"/>
    </source>
</evidence>
<dbReference type="RefSeq" id="XP_028928561.1">
    <property type="nucleotide sequence ID" value="XM_029072728.2"/>
</dbReference>
<evidence type="ECO:0000256" key="4">
    <source>
        <dbReference type="ARBA" id="ARBA00023054"/>
    </source>
</evidence>
<evidence type="ECO:0000313" key="16">
    <source>
        <dbReference type="Ensembl" id="ENSOANP00000041629.1"/>
    </source>
</evidence>
<dbReference type="OMA" id="WEYLDLF"/>
<dbReference type="Bgee" id="ENSOANG00000047800">
    <property type="expression patterns" value="Expressed in testis and 8 other cell types or tissues"/>
</dbReference>
<protein>
    <recommendedName>
        <fullName evidence="10">Dynein regulatory complex subunit 2</fullName>
    </recommendedName>
    <alternativeName>
        <fullName evidence="11">Coiled-coil domain-containing protein 65</fullName>
    </alternativeName>
</protein>
<reference evidence="16" key="2">
    <citation type="submission" date="2025-08" db="UniProtKB">
        <authorList>
            <consortium name="Ensembl"/>
        </authorList>
    </citation>
    <scope>IDENTIFICATION</scope>
    <source>
        <strain evidence="16">Glennie</strain>
    </source>
</reference>
<proteinExistence type="inferred from homology"/>
<evidence type="ECO:0000256" key="5">
    <source>
        <dbReference type="ARBA" id="ARBA00023069"/>
    </source>
</evidence>
<keyword evidence="5" id="KW-0969">Cilium</keyword>
<keyword evidence="3" id="KW-0282">Flagellum</keyword>
<evidence type="ECO:0000256" key="14">
    <source>
        <dbReference type="SAM" id="Coils"/>
    </source>
</evidence>
<gene>
    <name evidence="16" type="primary">CCDC65</name>
</gene>
<dbReference type="OrthoDB" id="7760980at2759"/>
<feature type="domain" description="Dynein regulatory complex protein 1/2 N-terminal" evidence="15">
    <location>
        <begin position="23"/>
        <end position="124"/>
    </location>
</feature>
<evidence type="ECO:0000256" key="13">
    <source>
        <dbReference type="ARBA" id="ARBA00047160"/>
    </source>
</evidence>
<dbReference type="Proteomes" id="UP000002279">
    <property type="component" value="Chromosome 10"/>
</dbReference>
<dbReference type="GO" id="GO:0003352">
    <property type="term" value="P:regulation of cilium movement"/>
    <property type="evidence" value="ECO:0000318"/>
    <property type="project" value="GO_Central"/>
</dbReference>
<organism evidence="16 17">
    <name type="scientific">Ornithorhynchus anatinus</name>
    <name type="common">Duckbill platypus</name>
    <dbReference type="NCBI Taxonomy" id="9258"/>
    <lineage>
        <taxon>Eukaryota</taxon>
        <taxon>Metazoa</taxon>
        <taxon>Chordata</taxon>
        <taxon>Craniata</taxon>
        <taxon>Vertebrata</taxon>
        <taxon>Euteleostomi</taxon>
        <taxon>Mammalia</taxon>
        <taxon>Monotremata</taxon>
        <taxon>Ornithorhynchidae</taxon>
        <taxon>Ornithorhynchus</taxon>
    </lineage>
</organism>
<evidence type="ECO:0000256" key="11">
    <source>
        <dbReference type="ARBA" id="ARBA00041517"/>
    </source>
</evidence>
<dbReference type="GO" id="GO:0036064">
    <property type="term" value="C:ciliary basal body"/>
    <property type="evidence" value="ECO:0007669"/>
    <property type="project" value="Ensembl"/>
</dbReference>
<accession>A0A6I8NKA1</accession>
<dbReference type="GeneID" id="100086407"/>
<evidence type="ECO:0000256" key="8">
    <source>
        <dbReference type="ARBA" id="ARBA00037841"/>
    </source>
</evidence>
<evidence type="ECO:0000256" key="12">
    <source>
        <dbReference type="ARBA" id="ARBA00045865"/>
    </source>
</evidence>
<evidence type="ECO:0000256" key="10">
    <source>
        <dbReference type="ARBA" id="ARBA00040899"/>
    </source>
</evidence>
<comment type="similarity">
    <text evidence="9">Belongs to the DRC2 family.</text>
</comment>
<dbReference type="InterPro" id="IPR039505">
    <property type="entry name" value="DRC1/2_N"/>
</dbReference>
<evidence type="ECO:0000256" key="3">
    <source>
        <dbReference type="ARBA" id="ARBA00022846"/>
    </source>
</evidence>
<dbReference type="PANTHER" id="PTHR21625">
    <property type="entry name" value="NYD-SP28 PROTEIN"/>
    <property type="match status" value="1"/>
</dbReference>
<evidence type="ECO:0000256" key="6">
    <source>
        <dbReference type="ARBA" id="ARBA00023212"/>
    </source>
</evidence>
<comment type="subcellular location">
    <subcellularLocation>
        <location evidence="1">Cytoplasm</location>
        <location evidence="1">Cytoskeleton</location>
        <location evidence="1">Flagellum axoneme</location>
    </subcellularLocation>
    <subcellularLocation>
        <location evidence="8">Cytoplasm</location>
        <location evidence="8">Cytoskeleton</location>
        <location evidence="8">Flagellum basal body</location>
    </subcellularLocation>
</comment>
<comment type="subunit">
    <text evidence="13">Component of the nexin-dynein regulatory complex (N-DRC). Interacts with DRC1.</text>
</comment>
<keyword evidence="2" id="KW-0963">Cytoplasm</keyword>
<name>A0A6I8NKA1_ORNAN</name>
<dbReference type="GO" id="GO:0060285">
    <property type="term" value="P:cilium-dependent cell motility"/>
    <property type="evidence" value="ECO:0000318"/>
    <property type="project" value="GO_Central"/>
</dbReference>
<reference evidence="16 17" key="1">
    <citation type="journal article" date="2008" name="Nature">
        <title>Genome analysis of the platypus reveals unique signatures of evolution.</title>
        <authorList>
            <person name="Warren W.C."/>
            <person name="Hillier L.W."/>
            <person name="Marshall Graves J.A."/>
            <person name="Birney E."/>
            <person name="Ponting C.P."/>
            <person name="Grutzner F."/>
            <person name="Belov K."/>
            <person name="Miller W."/>
            <person name="Clarke L."/>
            <person name="Chinwalla A.T."/>
            <person name="Yang S.P."/>
            <person name="Heger A."/>
            <person name="Locke D.P."/>
            <person name="Miethke P."/>
            <person name="Waters P.D."/>
            <person name="Veyrunes F."/>
            <person name="Fulton L."/>
            <person name="Fulton B."/>
            <person name="Graves T."/>
            <person name="Wallis J."/>
            <person name="Puente X.S."/>
            <person name="Lopez-Otin C."/>
            <person name="Ordonez G.R."/>
            <person name="Eichler E.E."/>
            <person name="Chen L."/>
            <person name="Cheng Z."/>
            <person name="Deakin J.E."/>
            <person name="Alsop A."/>
            <person name="Thompson K."/>
            <person name="Kirby P."/>
            <person name="Papenfuss A.T."/>
            <person name="Wakefield M.J."/>
            <person name="Olender T."/>
            <person name="Lancet D."/>
            <person name="Huttley G.A."/>
            <person name="Smit A.F."/>
            <person name="Pask A."/>
            <person name="Temple-Smith P."/>
            <person name="Batzer M.A."/>
            <person name="Walker J.A."/>
            <person name="Konkel M.K."/>
            <person name="Harris R.S."/>
            <person name="Whittington C.M."/>
            <person name="Wong E.S."/>
            <person name="Gemmell N.J."/>
            <person name="Buschiazzo E."/>
            <person name="Vargas Jentzsch I.M."/>
            <person name="Merkel A."/>
            <person name="Schmitz J."/>
            <person name="Zemann A."/>
            <person name="Churakov G."/>
            <person name="Kriegs J.O."/>
            <person name="Brosius J."/>
            <person name="Murchison E.P."/>
            <person name="Sachidanandam R."/>
            <person name="Smith C."/>
            <person name="Hannon G.J."/>
            <person name="Tsend-Ayush E."/>
            <person name="McMillan D."/>
            <person name="Attenborough R."/>
            <person name="Rens W."/>
            <person name="Ferguson-Smith M."/>
            <person name="Lefevre C.M."/>
            <person name="Sharp J.A."/>
            <person name="Nicholas K.R."/>
            <person name="Ray D.A."/>
            <person name="Kube M."/>
            <person name="Reinhardt R."/>
            <person name="Pringle T.H."/>
            <person name="Taylor J."/>
            <person name="Jones R.C."/>
            <person name="Nixon B."/>
            <person name="Dacheux J.L."/>
            <person name="Niwa H."/>
            <person name="Sekita Y."/>
            <person name="Huang X."/>
            <person name="Stark A."/>
            <person name="Kheradpour P."/>
            <person name="Kellis M."/>
            <person name="Flicek P."/>
            <person name="Chen Y."/>
            <person name="Webber C."/>
            <person name="Hardison R."/>
            <person name="Nelson J."/>
            <person name="Hallsworth-Pepin K."/>
            <person name="Delehaunty K."/>
            <person name="Markovic C."/>
            <person name="Minx P."/>
            <person name="Feng Y."/>
            <person name="Kremitzki C."/>
            <person name="Mitreva M."/>
            <person name="Glasscock J."/>
            <person name="Wylie T."/>
            <person name="Wohldmann P."/>
            <person name="Thiru P."/>
            <person name="Nhan M.N."/>
            <person name="Pohl C.S."/>
            <person name="Smith S.M."/>
            <person name="Hou S."/>
            <person name="Nefedov M."/>
            <person name="de Jong P.J."/>
            <person name="Renfree M.B."/>
            <person name="Mardis E.R."/>
            <person name="Wilson R.K."/>
        </authorList>
    </citation>
    <scope>NUCLEOTIDE SEQUENCE [LARGE SCALE GENOMIC DNA]</scope>
    <source>
        <strain evidence="16 17">Glennie</strain>
    </source>
</reference>
<dbReference type="KEGG" id="oaa:100086407"/>
<reference evidence="16" key="3">
    <citation type="submission" date="2025-09" db="UniProtKB">
        <authorList>
            <consortium name="Ensembl"/>
        </authorList>
    </citation>
    <scope>IDENTIFICATION</scope>
    <source>
        <strain evidence="16">Glennie</strain>
    </source>
</reference>
<evidence type="ECO:0000259" key="15">
    <source>
        <dbReference type="Pfam" id="PF14772"/>
    </source>
</evidence>
<dbReference type="PANTHER" id="PTHR21625:SF0">
    <property type="entry name" value="DYNEIN REGULATORY COMPLEX SUBUNIT 2"/>
    <property type="match status" value="1"/>
</dbReference>
<evidence type="ECO:0000256" key="2">
    <source>
        <dbReference type="ARBA" id="ARBA00022490"/>
    </source>
</evidence>
<dbReference type="GO" id="GO:0070286">
    <property type="term" value="P:axonemal dynein complex assembly"/>
    <property type="evidence" value="ECO:0000318"/>
    <property type="project" value="GO_Central"/>
</dbReference>
<sequence>MPWKGKKLKAPLNEEEKILLLQQQQLAEEERVKKREDLLSQFLKDKLAKEEHNSALNLHKINTQWRSVLREVKATELRKDIEILSQTFERVVDCKDSVIKSLAKDLSEAEEQYAHALRSHLHNIDQLLDLQRHRLAYLEESYAAELEALSKEFETERKIIIDHHEKESRYLQDVYLAMEQTFTDTEYEGKLEFQSMRDDLKNKNVEEKHYLRMQLENVVEDLWRRFQQALKSYTDATEDRKIAFETLKVKDEKSSREIDMQMKKLQKLQDSIAVLKNKIAVHTRECEEQNQHIREDKDMVLRQLRRLKSQMNQARAKGRNSLAKLTLESSAALQALRELVAKGDTILRLAELCRSLETEEEKVLPFYTTQLNAKEQKEVEQEAWEPPSLELTKLMEDYSGLERFWQRYNKVKLEQLSLVRRREELLVANGQLREALRLYLNGISVNEDVLCHENTLLIIRGPGRPPAPAPWPAPAPETVYNVIEAAHIASRIL</sequence>
<dbReference type="GO" id="GO:0005930">
    <property type="term" value="C:axoneme"/>
    <property type="evidence" value="ECO:0000318"/>
    <property type="project" value="GO_Central"/>
</dbReference>
<dbReference type="InterPro" id="IPR039750">
    <property type="entry name" value="DRC1/DRC2"/>
</dbReference>